<protein>
    <submittedName>
        <fullName evidence="1">Uncharacterized protein</fullName>
    </submittedName>
</protein>
<dbReference type="Proteomes" id="UP000053029">
    <property type="component" value="Unassembled WGS sequence"/>
</dbReference>
<dbReference type="RefSeq" id="XP_013289993.1">
    <property type="nucleotide sequence ID" value="XM_013434539.1"/>
</dbReference>
<gene>
    <name evidence="1" type="ORF">Z517_01580</name>
</gene>
<keyword evidence="2" id="KW-1185">Reference proteome</keyword>
<name>A0A0D2H5P2_9EURO</name>
<proteinExistence type="predicted"/>
<dbReference type="STRING" id="1442368.A0A0D2H5P2"/>
<organism evidence="1 2">
    <name type="scientific">Fonsecaea pedrosoi CBS 271.37</name>
    <dbReference type="NCBI Taxonomy" id="1442368"/>
    <lineage>
        <taxon>Eukaryota</taxon>
        <taxon>Fungi</taxon>
        <taxon>Dikarya</taxon>
        <taxon>Ascomycota</taxon>
        <taxon>Pezizomycotina</taxon>
        <taxon>Eurotiomycetes</taxon>
        <taxon>Chaetothyriomycetidae</taxon>
        <taxon>Chaetothyriales</taxon>
        <taxon>Herpotrichiellaceae</taxon>
        <taxon>Fonsecaea</taxon>
    </lineage>
</organism>
<dbReference type="GeneID" id="25301070"/>
<sequence>MAPKRIVLRFHEKYERDPATITQKFFEAINIDPQDDYFPHLCPPDDSTKMHLVIDLYCKSFPSVNLDQVSHEVYRVKKPDDDLLV</sequence>
<dbReference type="EMBL" id="KN846969">
    <property type="protein sequence ID" value="KIW86185.1"/>
    <property type="molecule type" value="Genomic_DNA"/>
</dbReference>
<accession>A0A0D2H5P2</accession>
<dbReference type="AlphaFoldDB" id="A0A0D2H5P2"/>
<evidence type="ECO:0000313" key="1">
    <source>
        <dbReference type="EMBL" id="KIW86185.1"/>
    </source>
</evidence>
<dbReference type="HOGENOM" id="CLU_122933_2_1_1"/>
<reference evidence="1 2" key="1">
    <citation type="submission" date="2015-01" db="EMBL/GenBank/DDBJ databases">
        <title>The Genome Sequence of Fonsecaea pedrosoi CBS 271.37.</title>
        <authorList>
            <consortium name="The Broad Institute Genomics Platform"/>
            <person name="Cuomo C."/>
            <person name="de Hoog S."/>
            <person name="Gorbushina A."/>
            <person name="Stielow B."/>
            <person name="Teixiera M."/>
            <person name="Abouelleil A."/>
            <person name="Chapman S.B."/>
            <person name="Priest M."/>
            <person name="Young S.K."/>
            <person name="Wortman J."/>
            <person name="Nusbaum C."/>
            <person name="Birren B."/>
        </authorList>
    </citation>
    <scope>NUCLEOTIDE SEQUENCE [LARGE SCALE GENOMIC DNA]</scope>
    <source>
        <strain evidence="1 2">CBS 271.37</strain>
    </source>
</reference>
<dbReference type="VEuPathDB" id="FungiDB:Z517_01580"/>
<evidence type="ECO:0000313" key="2">
    <source>
        <dbReference type="Proteomes" id="UP000053029"/>
    </source>
</evidence>
<dbReference type="OrthoDB" id="3709982at2759"/>